<dbReference type="EMBL" id="FOUB01000078">
    <property type="protein sequence ID" value="SFM97964.1"/>
    <property type="molecule type" value="Genomic_DNA"/>
</dbReference>
<name>A0A1I4V9W4_9PROT</name>
<sequence>MPEYAKEQLIQSVNQLKEIIEKLQNGGTSQK</sequence>
<keyword evidence="2" id="KW-1185">Reference proteome</keyword>
<dbReference type="Proteomes" id="UP000183287">
    <property type="component" value="Unassembled WGS sequence"/>
</dbReference>
<reference evidence="2" key="1">
    <citation type="submission" date="2016-10" db="EMBL/GenBank/DDBJ databases">
        <authorList>
            <person name="Varghese N."/>
            <person name="Submissions S."/>
        </authorList>
    </citation>
    <scope>NUCLEOTIDE SEQUENCE [LARGE SCALE GENOMIC DNA]</scope>
    <source>
        <strain evidence="2">Nm44</strain>
    </source>
</reference>
<proteinExistence type="predicted"/>
<dbReference type="AlphaFoldDB" id="A0A1I4V9W4"/>
<protein>
    <submittedName>
        <fullName evidence="1">Uncharacterized protein</fullName>
    </submittedName>
</protein>
<evidence type="ECO:0000313" key="2">
    <source>
        <dbReference type="Proteomes" id="UP000183287"/>
    </source>
</evidence>
<evidence type="ECO:0000313" key="1">
    <source>
        <dbReference type="EMBL" id="SFM97964.1"/>
    </source>
</evidence>
<gene>
    <name evidence="1" type="ORF">SAMN05421863_107811</name>
</gene>
<organism evidence="1 2">
    <name type="scientific">Nitrosomonas communis</name>
    <dbReference type="NCBI Taxonomy" id="44574"/>
    <lineage>
        <taxon>Bacteria</taxon>
        <taxon>Pseudomonadati</taxon>
        <taxon>Pseudomonadota</taxon>
        <taxon>Betaproteobacteria</taxon>
        <taxon>Nitrosomonadales</taxon>
        <taxon>Nitrosomonadaceae</taxon>
        <taxon>Nitrosomonas</taxon>
    </lineage>
</organism>
<accession>A0A1I4V9W4</accession>